<dbReference type="EMBL" id="KQ979033">
    <property type="protein sequence ID" value="KYN23498.1"/>
    <property type="molecule type" value="Genomic_DNA"/>
</dbReference>
<feature type="compositionally biased region" description="Gly residues" evidence="1">
    <location>
        <begin position="212"/>
        <end position="228"/>
    </location>
</feature>
<evidence type="ECO:0000313" key="2">
    <source>
        <dbReference type="EMBL" id="KYN23498.1"/>
    </source>
</evidence>
<feature type="compositionally biased region" description="Polar residues" evidence="1">
    <location>
        <begin position="565"/>
        <end position="583"/>
    </location>
</feature>
<accession>A0A151JCN9</accession>
<dbReference type="Proteomes" id="UP000078492">
    <property type="component" value="Unassembled WGS sequence"/>
</dbReference>
<reference evidence="2 3" key="1">
    <citation type="submission" date="2015-09" db="EMBL/GenBank/DDBJ databases">
        <title>Trachymyrmex cornetzi WGS genome.</title>
        <authorList>
            <person name="Nygaard S."/>
            <person name="Hu H."/>
            <person name="Boomsma J."/>
            <person name="Zhang G."/>
        </authorList>
    </citation>
    <scope>NUCLEOTIDE SEQUENCE [LARGE SCALE GENOMIC DNA]</scope>
    <source>
        <strain evidence="2">Tcor2-1</strain>
        <tissue evidence="2">Whole body</tissue>
    </source>
</reference>
<protein>
    <submittedName>
        <fullName evidence="2">Uncharacterized protein</fullName>
    </submittedName>
</protein>
<evidence type="ECO:0000256" key="1">
    <source>
        <dbReference type="SAM" id="MobiDB-lite"/>
    </source>
</evidence>
<organism evidence="2 3">
    <name type="scientific">Trachymyrmex cornetzi</name>
    <dbReference type="NCBI Taxonomy" id="471704"/>
    <lineage>
        <taxon>Eukaryota</taxon>
        <taxon>Metazoa</taxon>
        <taxon>Ecdysozoa</taxon>
        <taxon>Arthropoda</taxon>
        <taxon>Hexapoda</taxon>
        <taxon>Insecta</taxon>
        <taxon>Pterygota</taxon>
        <taxon>Neoptera</taxon>
        <taxon>Endopterygota</taxon>
        <taxon>Hymenoptera</taxon>
        <taxon>Apocrita</taxon>
        <taxon>Aculeata</taxon>
        <taxon>Formicoidea</taxon>
        <taxon>Formicidae</taxon>
        <taxon>Myrmicinae</taxon>
        <taxon>Trachymyrmex</taxon>
    </lineage>
</organism>
<sequence>MGSPLSPIIVDLVLRDLEAEALKIIGVGLSFYIRYVDDPQDHVYVIEADDATDGERGDRDKRKIGIGLGVSNGIINFVFDKVDSFIDSKTKALAVLDESNKEKNAVFGIDNKHSATSEFLNKLVSQKLKAATGSIGPLINSATTLFSGASAGISKALASKIAPLSSLSGGLSGGSGGTDGADGSAGPSGSAILGNLLTQKIGSLSSLSQGSGGLGSLSGGSSGNGGSSGSDSHSGNNGGTSAGAGINLGAFANLAGKGITTTEDTPVFDRTRVSLEIPSSAFGTGFTLITNVSKVLNSVILMYMSSINSFAANCLLLYLISSFCSRAEKSDWIPYEIDDPAHHKFRSIQPESVPSEEQFRSNVPKRPQYNVYHPKHNLMQSRILIKDRYFEDNVKKNIARFMPEYELEELYRPYYDSQFVRNEKIPKKENAARLEREETREIDEEIIKKMSLLDKVLSEDTDKNDIEMKNTIEDEIIAEMNISEETKRVVRQVRKQRPGFFWTLARLAFEVRILILSLWSINGILFQTFNDTRSAIKQISSIINQNIEPDPTTRRSVNSHHSLTVANTTTVAPMNEQNNTSSDMVGVNTTTTMTTSTTQAPFRLTPTNLQNLIRRNLRGLVRLFNIEWQEALNQSDITVKEFQKNLGNQVGSFLQDNPNVF</sequence>
<feature type="region of interest" description="Disordered" evidence="1">
    <location>
        <begin position="212"/>
        <end position="239"/>
    </location>
</feature>
<evidence type="ECO:0000313" key="3">
    <source>
        <dbReference type="Proteomes" id="UP000078492"/>
    </source>
</evidence>
<name>A0A151JCN9_9HYME</name>
<dbReference type="AlphaFoldDB" id="A0A151JCN9"/>
<feature type="region of interest" description="Disordered" evidence="1">
    <location>
        <begin position="565"/>
        <end position="588"/>
    </location>
</feature>
<keyword evidence="3" id="KW-1185">Reference proteome</keyword>
<proteinExistence type="predicted"/>
<gene>
    <name evidence="2" type="ORF">ALC57_04082</name>
</gene>